<organism evidence="2 3">
    <name type="scientific">Cupriavidus metallidurans</name>
    <dbReference type="NCBI Taxonomy" id="119219"/>
    <lineage>
        <taxon>Bacteria</taxon>
        <taxon>Pseudomonadati</taxon>
        <taxon>Pseudomonadota</taxon>
        <taxon>Betaproteobacteria</taxon>
        <taxon>Burkholderiales</taxon>
        <taxon>Burkholderiaceae</taxon>
        <taxon>Cupriavidus</taxon>
    </lineage>
</organism>
<dbReference type="PANTHER" id="PTHR21525">
    <property type="entry name" value="MOTILE SPERM PROTEIN"/>
    <property type="match status" value="1"/>
</dbReference>
<reference evidence="2 3" key="1">
    <citation type="submission" date="2019-03" db="EMBL/GenBank/DDBJ databases">
        <title>Comparative insights into the high quality Complete genome sequence of highly metal resistant Cupriavidus metallidurans strain BS1 isolated from a gold-copper mine.</title>
        <authorList>
            <person name="Mazhar H.S."/>
            <person name="Rensing C."/>
        </authorList>
    </citation>
    <scope>NUCLEOTIDE SEQUENCE [LARGE SCALE GENOMIC DNA]</scope>
    <source>
        <strain evidence="2 3">BS1</strain>
    </source>
</reference>
<evidence type="ECO:0008006" key="4">
    <source>
        <dbReference type="Google" id="ProtNLM"/>
    </source>
</evidence>
<feature type="region of interest" description="Disordered" evidence="1">
    <location>
        <begin position="1"/>
        <end position="40"/>
    </location>
</feature>
<dbReference type="RefSeq" id="WP_017514425.1">
    <property type="nucleotide sequence ID" value="NZ_CP037900.1"/>
</dbReference>
<dbReference type="AlphaFoldDB" id="A0A482IMM6"/>
<proteinExistence type="predicted"/>
<accession>A0A482IMM6</accession>
<feature type="region of interest" description="Disordered" evidence="1">
    <location>
        <begin position="507"/>
        <end position="531"/>
    </location>
</feature>
<dbReference type="PANTHER" id="PTHR21525:SF9">
    <property type="entry name" value="CHANNEL_COLICIN DOMAIN-CONTAINING PROTEIN"/>
    <property type="match status" value="1"/>
</dbReference>
<dbReference type="EMBL" id="CP037900">
    <property type="protein sequence ID" value="QBP08529.1"/>
    <property type="molecule type" value="Genomic_DNA"/>
</dbReference>
<evidence type="ECO:0000256" key="1">
    <source>
        <dbReference type="SAM" id="MobiDB-lite"/>
    </source>
</evidence>
<gene>
    <name evidence="2" type="ORF">DDF84_001610</name>
</gene>
<evidence type="ECO:0000313" key="2">
    <source>
        <dbReference type="EMBL" id="QBP08529.1"/>
    </source>
</evidence>
<protein>
    <recommendedName>
        <fullName evidence="4">Inner membrane protein YeeR</fullName>
    </recommendedName>
</protein>
<name>A0A482IMM6_9BURK</name>
<dbReference type="Proteomes" id="UP000253772">
    <property type="component" value="Chromosome c1"/>
</dbReference>
<sequence length="740" mass="80152">MGRFDNLIPSFDGEGDDNSGNHGGTAAGGHNSARNYADNVPFGARQGHGFAAERANDLYDRLTGRDAQLVGGNNAKDGPDRIVDGSVIQTKYCATGKRCIEECFDGDRFRYIADGKPMQIEVASDTYPEALAEMQERIRKGQVPGVKNPKEAENLVRKGNFTYAQAKNIARFGTIESLTYDAVNGISVGGSTMGVTAIITMAVKLWNGEQWQAALDAACFEGLCVGGVAWASSIAAAQMGRTSLETSMRAGTDWLVKQMGSKVASTLANSFRPAGKEIYGQAAKNHVSKLLRGNIATTIAVTAVLSIDDLHSLFVKEISGTQAFKNIATTTSGVAGGAAGWAWGSALGSLVPGPGTFIGGVVGATVGGLASSTVVKTALNKVWDDDSVNNGQLLEASFIEVADDYLLSDKEAEAVLKKFKQFVDLESRMKLMQAVEYKRDFAIKLWLPFVEEQVRKRAYVALPSSRQLSDSIVRIAGQIETGETVSMGAETYKTLEVQDEIRRRIAAKLGDPTPKAGGQKPQPTGDDPEEKDMRELIREHWGIDVDELEPSRKKAAKGGASEGFLARIGARGAKMAGQAAAMLSGKRETTDVLSVPRVVEPKPIIRPLSDFIQPYQDIIGDGKQVFAGNSLFTKKGEKKHESARKKLGNNEYEWGLVVMDSTTWGSVEEGIFITEQFLYCKAFLEDQMVFRIDKIEAIHIDAEDTELVVNGKRCKYGYDSATKPLKLAVQCIEEYLAQFR</sequence>
<evidence type="ECO:0000313" key="3">
    <source>
        <dbReference type="Proteomes" id="UP000253772"/>
    </source>
</evidence>
<dbReference type="OrthoDB" id="3196385at2"/>